<dbReference type="InterPro" id="IPR011008">
    <property type="entry name" value="Dimeric_a/b-barrel"/>
</dbReference>
<dbReference type="OrthoDB" id="2293521at2"/>
<name>A0A8G2CI95_ACIRU</name>
<dbReference type="SUPFAM" id="SSF54909">
    <property type="entry name" value="Dimeric alpha+beta barrel"/>
    <property type="match status" value="1"/>
</dbReference>
<dbReference type="Gene3D" id="3.30.70.1060">
    <property type="entry name" value="Dimeric alpha+beta barrel"/>
    <property type="match status" value="1"/>
</dbReference>
<dbReference type="PANTHER" id="PTHR33606:SF3">
    <property type="entry name" value="PROTEIN YCII"/>
    <property type="match status" value="1"/>
</dbReference>
<protein>
    <recommendedName>
        <fullName evidence="2">YCII-related domain-containing protein</fullName>
    </recommendedName>
</protein>
<comment type="caution">
    <text evidence="3">The sequence shown here is derived from an EMBL/GenBank/DDBJ whole genome shotgun (WGS) entry which is preliminary data.</text>
</comment>
<feature type="domain" description="YCII-related" evidence="2">
    <location>
        <begin position="1"/>
        <end position="86"/>
    </location>
</feature>
<gene>
    <name evidence="3" type="ORF">SAMN05421828_102215</name>
</gene>
<dbReference type="PANTHER" id="PTHR33606">
    <property type="entry name" value="PROTEIN YCII"/>
    <property type="match status" value="1"/>
</dbReference>
<reference evidence="3 4" key="1">
    <citation type="submission" date="2017-01" db="EMBL/GenBank/DDBJ databases">
        <authorList>
            <person name="Varghese N."/>
            <person name="Submissions S."/>
        </authorList>
    </citation>
    <scope>NUCLEOTIDE SEQUENCE [LARGE SCALE GENOMIC DNA]</scope>
    <source>
        <strain evidence="3 4">ATCC 35905</strain>
    </source>
</reference>
<dbReference type="RefSeq" id="WP_029312093.1">
    <property type="nucleotide sequence ID" value="NZ_FTNE01000002.1"/>
</dbReference>
<accession>A0A8G2CI95</accession>
<dbReference type="Proteomes" id="UP000186308">
    <property type="component" value="Unassembled WGS sequence"/>
</dbReference>
<evidence type="ECO:0000256" key="1">
    <source>
        <dbReference type="ARBA" id="ARBA00007689"/>
    </source>
</evidence>
<keyword evidence="4" id="KW-1185">Reference proteome</keyword>
<evidence type="ECO:0000259" key="2">
    <source>
        <dbReference type="Pfam" id="PF03795"/>
    </source>
</evidence>
<dbReference type="EMBL" id="FTNE01000002">
    <property type="protein sequence ID" value="SIQ21047.1"/>
    <property type="molecule type" value="Genomic_DNA"/>
</dbReference>
<proteinExistence type="inferred from homology"/>
<dbReference type="AlphaFoldDB" id="A0A8G2CI95"/>
<dbReference type="InterPro" id="IPR051807">
    <property type="entry name" value="Sec-metab_biosynth-assoc"/>
</dbReference>
<evidence type="ECO:0000313" key="3">
    <source>
        <dbReference type="EMBL" id="SIQ21047.1"/>
    </source>
</evidence>
<evidence type="ECO:0000313" key="4">
    <source>
        <dbReference type="Proteomes" id="UP000186308"/>
    </source>
</evidence>
<organism evidence="3 4">
    <name type="scientific">Acidiphilium rubrum</name>
    <dbReference type="NCBI Taxonomy" id="526"/>
    <lineage>
        <taxon>Bacteria</taxon>
        <taxon>Pseudomonadati</taxon>
        <taxon>Pseudomonadota</taxon>
        <taxon>Alphaproteobacteria</taxon>
        <taxon>Acetobacterales</taxon>
        <taxon>Acidocellaceae</taxon>
        <taxon>Acidiphilium</taxon>
    </lineage>
</organism>
<dbReference type="Pfam" id="PF03795">
    <property type="entry name" value="YCII"/>
    <property type="match status" value="1"/>
</dbReference>
<dbReference type="InterPro" id="IPR005545">
    <property type="entry name" value="YCII"/>
</dbReference>
<comment type="similarity">
    <text evidence="1">Belongs to the YciI family.</text>
</comment>
<sequence length="97" mass="10654">MQFILIAHDRADGLPIRKQTRPDHIAYLTEIAGNIVFGGPLLDDDGNPCGSTIIYEAPDRAMAETLVANDPYSRAGLFDRVEIRAFRTVVRDGAITP</sequence>